<organism evidence="1 2">
    <name type="scientific">Caulobacter rhizosphaerae</name>
    <dbReference type="NCBI Taxonomy" id="2010972"/>
    <lineage>
        <taxon>Bacteria</taxon>
        <taxon>Pseudomonadati</taxon>
        <taxon>Pseudomonadota</taxon>
        <taxon>Alphaproteobacteria</taxon>
        <taxon>Caulobacterales</taxon>
        <taxon>Caulobacteraceae</taxon>
        <taxon>Caulobacter</taxon>
    </lineage>
</organism>
<comment type="caution">
    <text evidence="1">The sequence shown here is derived from an EMBL/GenBank/DDBJ whole genome shotgun (WGS) entry which is preliminary data.</text>
</comment>
<name>A0ABU1MZA0_9CAUL</name>
<protein>
    <submittedName>
        <fullName evidence="1">Uncharacterized protein</fullName>
    </submittedName>
</protein>
<dbReference type="RefSeq" id="WP_310030993.1">
    <property type="nucleotide sequence ID" value="NZ_JAVDRL010000005.1"/>
</dbReference>
<dbReference type="EMBL" id="JAVDRL010000005">
    <property type="protein sequence ID" value="MDR6531165.1"/>
    <property type="molecule type" value="Genomic_DNA"/>
</dbReference>
<sequence>MSATNDHWKTVLQRGANALAFHITSPANAAKPTMAAEPAPQKRTLPVMVFHAVAACALVDGWVAGGEGEILIDRAAVLARQKLVNAKAAEPPGSTPSPFSVGYAADYRQELARLTWLAIIDDPAVRLEALAAAYQPPEPRVKLV</sequence>
<accession>A0ABU1MZA0</accession>
<evidence type="ECO:0000313" key="2">
    <source>
        <dbReference type="Proteomes" id="UP001262754"/>
    </source>
</evidence>
<keyword evidence="2" id="KW-1185">Reference proteome</keyword>
<evidence type="ECO:0000313" key="1">
    <source>
        <dbReference type="EMBL" id="MDR6531165.1"/>
    </source>
</evidence>
<gene>
    <name evidence="1" type="ORF">J2800_001907</name>
</gene>
<proteinExistence type="predicted"/>
<reference evidence="1 2" key="1">
    <citation type="submission" date="2023-07" db="EMBL/GenBank/DDBJ databases">
        <title>Sorghum-associated microbial communities from plants grown in Nebraska, USA.</title>
        <authorList>
            <person name="Schachtman D."/>
        </authorList>
    </citation>
    <scope>NUCLEOTIDE SEQUENCE [LARGE SCALE GENOMIC DNA]</scope>
    <source>
        <strain evidence="1 2">DS2154</strain>
    </source>
</reference>
<dbReference type="Proteomes" id="UP001262754">
    <property type="component" value="Unassembled WGS sequence"/>
</dbReference>